<evidence type="ECO:0000256" key="2">
    <source>
        <dbReference type="ARBA" id="ARBA00022723"/>
    </source>
</evidence>
<dbReference type="GO" id="GO:0046872">
    <property type="term" value="F:metal ion binding"/>
    <property type="evidence" value="ECO:0007669"/>
    <property type="project" value="UniProtKB-KW"/>
</dbReference>
<feature type="domain" description="CENP-V/GFA" evidence="5">
    <location>
        <begin position="3"/>
        <end position="111"/>
    </location>
</feature>
<comment type="similarity">
    <text evidence="1">Belongs to the Gfa family.</text>
</comment>
<protein>
    <recommendedName>
        <fullName evidence="5">CENP-V/GFA domain-containing protein</fullName>
    </recommendedName>
</protein>
<dbReference type="RefSeq" id="WP_057789354.1">
    <property type="nucleotide sequence ID" value="NZ_LAXJ01000002.1"/>
</dbReference>
<evidence type="ECO:0000313" key="7">
    <source>
        <dbReference type="Proteomes" id="UP000051295"/>
    </source>
</evidence>
<evidence type="ECO:0000256" key="4">
    <source>
        <dbReference type="ARBA" id="ARBA00023239"/>
    </source>
</evidence>
<keyword evidence="3" id="KW-0862">Zinc</keyword>
<dbReference type="InterPro" id="IPR011057">
    <property type="entry name" value="Mss4-like_sf"/>
</dbReference>
<gene>
    <name evidence="6" type="ORF">XM53_00865</name>
</gene>
<sequence>MTTRGQCHCGATRWQFEGAPTWACYCHCDDCRRNCGAPVVAWLGVPVTAFHWTGAAPATRESSPGAYRHFCASCGTPMAFEADHYPGDMHVYAAALKDPGAVQPAFHVHYDKRLPWLKIDDDLPKYDGSVVDLPEDAVIFPKD</sequence>
<dbReference type="PATRIC" id="fig|1641875.4.peg.1259"/>
<reference evidence="6 7" key="1">
    <citation type="submission" date="2015-04" db="EMBL/GenBank/DDBJ databases">
        <title>The draft genome sequence of Roseovarius sp.R12b.</title>
        <authorList>
            <person name="Li G."/>
            <person name="Lai Q."/>
            <person name="Shao Z."/>
            <person name="Yan P."/>
        </authorList>
    </citation>
    <scope>NUCLEOTIDE SEQUENCE [LARGE SCALE GENOMIC DNA]</scope>
    <source>
        <strain evidence="6 7">R12B</strain>
    </source>
</reference>
<keyword evidence="4" id="KW-0456">Lyase</keyword>
<evidence type="ECO:0000256" key="1">
    <source>
        <dbReference type="ARBA" id="ARBA00005495"/>
    </source>
</evidence>
<name>A0A0T5NZP3_9RHOB</name>
<dbReference type="InterPro" id="IPR006913">
    <property type="entry name" value="CENP-V/GFA"/>
</dbReference>
<dbReference type="Proteomes" id="UP000051295">
    <property type="component" value="Unassembled WGS sequence"/>
</dbReference>
<dbReference type="EMBL" id="LAXJ01000002">
    <property type="protein sequence ID" value="KRS14317.1"/>
    <property type="molecule type" value="Genomic_DNA"/>
</dbReference>
<dbReference type="GO" id="GO:0016846">
    <property type="term" value="F:carbon-sulfur lyase activity"/>
    <property type="evidence" value="ECO:0007669"/>
    <property type="project" value="InterPro"/>
</dbReference>
<dbReference type="STRING" id="1641875.XM53_00865"/>
<accession>A0A0T5NZP3</accession>
<dbReference type="OrthoDB" id="9807246at2"/>
<dbReference type="Pfam" id="PF04828">
    <property type="entry name" value="GFA"/>
    <property type="match status" value="1"/>
</dbReference>
<dbReference type="PANTHER" id="PTHR33337:SF40">
    <property type="entry name" value="CENP-V_GFA DOMAIN-CONTAINING PROTEIN-RELATED"/>
    <property type="match status" value="1"/>
</dbReference>
<dbReference type="PANTHER" id="PTHR33337">
    <property type="entry name" value="GFA DOMAIN-CONTAINING PROTEIN"/>
    <property type="match status" value="1"/>
</dbReference>
<evidence type="ECO:0000259" key="5">
    <source>
        <dbReference type="PROSITE" id="PS51891"/>
    </source>
</evidence>
<dbReference type="PROSITE" id="PS51891">
    <property type="entry name" value="CENP_V_GFA"/>
    <property type="match status" value="1"/>
</dbReference>
<keyword evidence="2" id="KW-0479">Metal-binding</keyword>
<keyword evidence="7" id="KW-1185">Reference proteome</keyword>
<dbReference type="Gene3D" id="3.90.1590.10">
    <property type="entry name" value="glutathione-dependent formaldehyde- activating enzyme (gfa)"/>
    <property type="match status" value="1"/>
</dbReference>
<evidence type="ECO:0000256" key="3">
    <source>
        <dbReference type="ARBA" id="ARBA00022833"/>
    </source>
</evidence>
<comment type="caution">
    <text evidence="6">The sequence shown here is derived from an EMBL/GenBank/DDBJ whole genome shotgun (WGS) entry which is preliminary data.</text>
</comment>
<dbReference type="AlphaFoldDB" id="A0A0T5NZP3"/>
<organism evidence="6 7">
    <name type="scientific">Roseovarius atlanticus</name>
    <dbReference type="NCBI Taxonomy" id="1641875"/>
    <lineage>
        <taxon>Bacteria</taxon>
        <taxon>Pseudomonadati</taxon>
        <taxon>Pseudomonadota</taxon>
        <taxon>Alphaproteobacteria</taxon>
        <taxon>Rhodobacterales</taxon>
        <taxon>Roseobacteraceae</taxon>
        <taxon>Roseovarius</taxon>
    </lineage>
</organism>
<proteinExistence type="inferred from homology"/>
<evidence type="ECO:0000313" key="6">
    <source>
        <dbReference type="EMBL" id="KRS14317.1"/>
    </source>
</evidence>
<dbReference type="SUPFAM" id="SSF51316">
    <property type="entry name" value="Mss4-like"/>
    <property type="match status" value="1"/>
</dbReference>